<protein>
    <submittedName>
        <fullName evidence="2">Str. FM013</fullName>
    </submittedName>
</protein>
<dbReference type="Proteomes" id="UP000053732">
    <property type="component" value="Unassembled WGS sequence"/>
</dbReference>
<feature type="region of interest" description="Disordered" evidence="1">
    <location>
        <begin position="46"/>
        <end position="66"/>
    </location>
</feature>
<dbReference type="EMBL" id="HG793142">
    <property type="protein sequence ID" value="CRL23375.1"/>
    <property type="molecule type" value="Genomic_DNA"/>
</dbReference>
<accession>A0A0G4PAP5</accession>
<organism evidence="2 3">
    <name type="scientific">Penicillium camemberti (strain FM 013)</name>
    <dbReference type="NCBI Taxonomy" id="1429867"/>
    <lineage>
        <taxon>Eukaryota</taxon>
        <taxon>Fungi</taxon>
        <taxon>Dikarya</taxon>
        <taxon>Ascomycota</taxon>
        <taxon>Pezizomycotina</taxon>
        <taxon>Eurotiomycetes</taxon>
        <taxon>Eurotiomycetidae</taxon>
        <taxon>Eurotiales</taxon>
        <taxon>Aspergillaceae</taxon>
        <taxon>Penicillium</taxon>
    </lineage>
</organism>
<evidence type="ECO:0000256" key="1">
    <source>
        <dbReference type="SAM" id="MobiDB-lite"/>
    </source>
</evidence>
<gene>
    <name evidence="2" type="ORF">PCAMFM013_S009g000315</name>
</gene>
<evidence type="ECO:0000313" key="2">
    <source>
        <dbReference type="EMBL" id="CRL23375.1"/>
    </source>
</evidence>
<evidence type="ECO:0000313" key="3">
    <source>
        <dbReference type="Proteomes" id="UP000053732"/>
    </source>
</evidence>
<feature type="compositionally biased region" description="Polar residues" evidence="1">
    <location>
        <begin position="56"/>
        <end position="66"/>
    </location>
</feature>
<sequence length="66" mass="7533">MTPPPRSGLTWSRDGHLNLEHVIRWKFRGCLPRMLFRGCHDVFQPRANPLAPDRQPTLSAPTTQIG</sequence>
<keyword evidence="3" id="KW-1185">Reference proteome</keyword>
<name>A0A0G4PAP5_PENC3</name>
<dbReference type="AlphaFoldDB" id="A0A0G4PAP5"/>
<reference evidence="2 3" key="1">
    <citation type="journal article" date="2014" name="Nat. Commun.">
        <title>Multiple recent horizontal transfers of a large genomic region in cheese making fungi.</title>
        <authorList>
            <person name="Cheeseman K."/>
            <person name="Ropars J."/>
            <person name="Renault P."/>
            <person name="Dupont J."/>
            <person name="Gouzy J."/>
            <person name="Branca A."/>
            <person name="Abraham A.L."/>
            <person name="Ceppi M."/>
            <person name="Conseiller E."/>
            <person name="Debuchy R."/>
            <person name="Malagnac F."/>
            <person name="Goarin A."/>
            <person name="Silar P."/>
            <person name="Lacoste S."/>
            <person name="Sallet E."/>
            <person name="Bensimon A."/>
            <person name="Giraud T."/>
            <person name="Brygoo Y."/>
        </authorList>
    </citation>
    <scope>NUCLEOTIDE SEQUENCE [LARGE SCALE GENOMIC DNA]</scope>
    <source>
        <strain evidence="3">FM 013</strain>
    </source>
</reference>
<proteinExistence type="predicted"/>